<evidence type="ECO:0000313" key="6">
    <source>
        <dbReference type="Proteomes" id="UP000326565"/>
    </source>
</evidence>
<accession>A0A5N5WJ17</accession>
<dbReference type="Proteomes" id="UP000326565">
    <property type="component" value="Unassembled WGS sequence"/>
</dbReference>
<dbReference type="EMBL" id="ML732385">
    <property type="protein sequence ID" value="KAB8068561.1"/>
    <property type="molecule type" value="Genomic_DNA"/>
</dbReference>
<evidence type="ECO:0000259" key="4">
    <source>
        <dbReference type="PROSITE" id="PS51186"/>
    </source>
</evidence>
<dbReference type="SUPFAM" id="SSF55729">
    <property type="entry name" value="Acyl-CoA N-acyltransferases (Nat)"/>
    <property type="match status" value="1"/>
</dbReference>
<evidence type="ECO:0000256" key="1">
    <source>
        <dbReference type="ARBA" id="ARBA00022679"/>
    </source>
</evidence>
<protein>
    <submittedName>
        <fullName evidence="5">Acyl-CoA N-acyltransferase</fullName>
    </submittedName>
</protein>
<dbReference type="OrthoDB" id="1663137at2759"/>
<comment type="similarity">
    <text evidence="3">Belongs to the acetyltransferase family. RimJ subfamily.</text>
</comment>
<evidence type="ECO:0000313" key="5">
    <source>
        <dbReference type="EMBL" id="KAB8068561.1"/>
    </source>
</evidence>
<dbReference type="PROSITE" id="PS51186">
    <property type="entry name" value="GNAT"/>
    <property type="match status" value="1"/>
</dbReference>
<dbReference type="InterPro" id="IPR016181">
    <property type="entry name" value="Acyl_CoA_acyltransferase"/>
</dbReference>
<keyword evidence="6" id="KW-1185">Reference proteome</keyword>
<proteinExistence type="inferred from homology"/>
<sequence>MEPPPAILHLSNHLIRPFYTGDIEALAEEANNPEIGRWLRNRFPQPYSLEDAKTWVWIANSSLPILNFAICRQEDNVAIGSIGLTAKEDVYYRTMEIGYWLGQDHWGKGIATEALSALTSWAFENFGHVLRLEAEIYDGNEASQKVLLKAGYELEGRRRKAVEKNGVVMDALMFVTFRREG</sequence>
<feature type="domain" description="N-acetyltransferase" evidence="4">
    <location>
        <begin position="21"/>
        <end position="178"/>
    </location>
</feature>
<dbReference type="PANTHER" id="PTHR43792:SF8">
    <property type="entry name" value="[RIBOSOMAL PROTEIN US5]-ALANINE N-ACETYLTRANSFERASE"/>
    <property type="match status" value="1"/>
</dbReference>
<keyword evidence="2 5" id="KW-0012">Acyltransferase</keyword>
<dbReference type="PANTHER" id="PTHR43792">
    <property type="entry name" value="GNAT FAMILY, PUTATIVE (AFU_ORTHOLOGUE AFUA_3G00765)-RELATED-RELATED"/>
    <property type="match status" value="1"/>
</dbReference>
<keyword evidence="1 5" id="KW-0808">Transferase</keyword>
<dbReference type="Pfam" id="PF13302">
    <property type="entry name" value="Acetyltransf_3"/>
    <property type="match status" value="1"/>
</dbReference>
<evidence type="ECO:0000256" key="3">
    <source>
        <dbReference type="ARBA" id="ARBA00038502"/>
    </source>
</evidence>
<dbReference type="InterPro" id="IPR051531">
    <property type="entry name" value="N-acetyltransferase"/>
</dbReference>
<gene>
    <name evidence="5" type="ORF">BDV29DRAFT_184351</name>
</gene>
<name>A0A5N5WJ17_9EURO</name>
<reference evidence="5 6" key="1">
    <citation type="submission" date="2019-04" db="EMBL/GenBank/DDBJ databases">
        <title>Friends and foes A comparative genomics study of 23 Aspergillus species from section Flavi.</title>
        <authorList>
            <consortium name="DOE Joint Genome Institute"/>
            <person name="Kjaerbolling I."/>
            <person name="Vesth T."/>
            <person name="Frisvad J.C."/>
            <person name="Nybo J.L."/>
            <person name="Theobald S."/>
            <person name="Kildgaard S."/>
            <person name="Isbrandt T."/>
            <person name="Kuo A."/>
            <person name="Sato A."/>
            <person name="Lyhne E.K."/>
            <person name="Kogle M.E."/>
            <person name="Wiebenga A."/>
            <person name="Kun R.S."/>
            <person name="Lubbers R.J."/>
            <person name="Makela M.R."/>
            <person name="Barry K."/>
            <person name="Chovatia M."/>
            <person name="Clum A."/>
            <person name="Daum C."/>
            <person name="Haridas S."/>
            <person name="He G."/>
            <person name="LaButti K."/>
            <person name="Lipzen A."/>
            <person name="Mondo S."/>
            <person name="Riley R."/>
            <person name="Salamov A."/>
            <person name="Simmons B.A."/>
            <person name="Magnuson J.K."/>
            <person name="Henrissat B."/>
            <person name="Mortensen U.H."/>
            <person name="Larsen T.O."/>
            <person name="Devries R.P."/>
            <person name="Grigoriev I.V."/>
            <person name="Machida M."/>
            <person name="Baker S.E."/>
            <person name="Andersen M.R."/>
        </authorList>
    </citation>
    <scope>NUCLEOTIDE SEQUENCE [LARGE SCALE GENOMIC DNA]</scope>
    <source>
        <strain evidence="5 6">CBS 151.66</strain>
    </source>
</reference>
<dbReference type="GO" id="GO:0016747">
    <property type="term" value="F:acyltransferase activity, transferring groups other than amino-acyl groups"/>
    <property type="evidence" value="ECO:0007669"/>
    <property type="project" value="InterPro"/>
</dbReference>
<evidence type="ECO:0000256" key="2">
    <source>
        <dbReference type="ARBA" id="ARBA00023315"/>
    </source>
</evidence>
<dbReference type="InterPro" id="IPR000182">
    <property type="entry name" value="GNAT_dom"/>
</dbReference>
<dbReference type="AlphaFoldDB" id="A0A5N5WJ17"/>
<dbReference type="Gene3D" id="3.40.630.30">
    <property type="match status" value="1"/>
</dbReference>
<organism evidence="5 6">
    <name type="scientific">Aspergillus leporis</name>
    <dbReference type="NCBI Taxonomy" id="41062"/>
    <lineage>
        <taxon>Eukaryota</taxon>
        <taxon>Fungi</taxon>
        <taxon>Dikarya</taxon>
        <taxon>Ascomycota</taxon>
        <taxon>Pezizomycotina</taxon>
        <taxon>Eurotiomycetes</taxon>
        <taxon>Eurotiomycetidae</taxon>
        <taxon>Eurotiales</taxon>
        <taxon>Aspergillaceae</taxon>
        <taxon>Aspergillus</taxon>
        <taxon>Aspergillus subgen. Circumdati</taxon>
    </lineage>
</organism>